<proteinExistence type="inferred from homology"/>
<evidence type="ECO:0000259" key="4">
    <source>
        <dbReference type="SMART" id="SM00232"/>
    </source>
</evidence>
<dbReference type="InterPro" id="IPR000555">
    <property type="entry name" value="JAMM/MPN+_dom"/>
</dbReference>
<reference evidence="5 6" key="1">
    <citation type="journal article" date="2016" name="Nat. Commun.">
        <title>Extremotolerant tardigrade genome and improved radiotolerance of human cultured cells by tardigrade-unique protein.</title>
        <authorList>
            <person name="Hashimoto T."/>
            <person name="Horikawa D.D."/>
            <person name="Saito Y."/>
            <person name="Kuwahara H."/>
            <person name="Kozuka-Hata H."/>
            <person name="Shin-I T."/>
            <person name="Minakuchi Y."/>
            <person name="Ohishi K."/>
            <person name="Motoyama A."/>
            <person name="Aizu T."/>
            <person name="Enomoto A."/>
            <person name="Kondo K."/>
            <person name="Tanaka S."/>
            <person name="Hara Y."/>
            <person name="Koshikawa S."/>
            <person name="Sagara H."/>
            <person name="Miura T."/>
            <person name="Yokobori S."/>
            <person name="Miyagawa K."/>
            <person name="Suzuki Y."/>
            <person name="Kubo T."/>
            <person name="Oyama M."/>
            <person name="Kohara Y."/>
            <person name="Fujiyama A."/>
            <person name="Arakawa K."/>
            <person name="Katayama T."/>
            <person name="Toyoda A."/>
            <person name="Kunieda T."/>
        </authorList>
    </citation>
    <scope>NUCLEOTIDE SEQUENCE [LARGE SCALE GENOMIC DNA]</scope>
    <source>
        <strain evidence="5 6">YOKOZUNA-1</strain>
    </source>
</reference>
<evidence type="ECO:0000313" key="5">
    <source>
        <dbReference type="EMBL" id="GAV02332.1"/>
    </source>
</evidence>
<accession>A0A1D1VL33</accession>
<feature type="compositionally biased region" description="Basic and acidic residues" evidence="3">
    <location>
        <begin position="383"/>
        <end position="392"/>
    </location>
</feature>
<feature type="compositionally biased region" description="Gly residues" evidence="3">
    <location>
        <begin position="324"/>
        <end position="338"/>
    </location>
</feature>
<evidence type="ECO:0000256" key="1">
    <source>
        <dbReference type="ARBA" id="ARBA00010893"/>
    </source>
</evidence>
<comment type="similarity">
    <text evidence="1">Belongs to the peptidase M67A family. CSN6 subfamily.</text>
</comment>
<protein>
    <recommendedName>
        <fullName evidence="2">COP9 signalosome complex subunit 6</fullName>
    </recommendedName>
</protein>
<dbReference type="GO" id="GO:0008180">
    <property type="term" value="C:COP9 signalosome"/>
    <property type="evidence" value="ECO:0007669"/>
    <property type="project" value="TreeGrafter"/>
</dbReference>
<dbReference type="Gene3D" id="3.40.140.10">
    <property type="entry name" value="Cytidine Deaminase, domain 2"/>
    <property type="match status" value="1"/>
</dbReference>
<organism evidence="5 6">
    <name type="scientific">Ramazzottius varieornatus</name>
    <name type="common">Water bear</name>
    <name type="synonym">Tardigrade</name>
    <dbReference type="NCBI Taxonomy" id="947166"/>
    <lineage>
        <taxon>Eukaryota</taxon>
        <taxon>Metazoa</taxon>
        <taxon>Ecdysozoa</taxon>
        <taxon>Tardigrada</taxon>
        <taxon>Eutardigrada</taxon>
        <taxon>Parachela</taxon>
        <taxon>Hypsibioidea</taxon>
        <taxon>Ramazzottiidae</taxon>
        <taxon>Ramazzottius</taxon>
    </lineage>
</organism>
<dbReference type="STRING" id="947166.A0A1D1VL33"/>
<dbReference type="SMART" id="SM00232">
    <property type="entry name" value="JAB_MPN"/>
    <property type="match status" value="1"/>
</dbReference>
<evidence type="ECO:0000256" key="3">
    <source>
        <dbReference type="SAM" id="MobiDB-lite"/>
    </source>
</evidence>
<dbReference type="Proteomes" id="UP000186922">
    <property type="component" value="Unassembled WGS sequence"/>
</dbReference>
<evidence type="ECO:0000256" key="2">
    <source>
        <dbReference type="ARBA" id="ARBA00014871"/>
    </source>
</evidence>
<dbReference type="InterPro" id="IPR024969">
    <property type="entry name" value="EIF3F/CSN6-like_C"/>
</dbReference>
<gene>
    <name evidence="5" type="primary">RvY_12915-1</name>
    <name evidence="5" type="synonym">RvY_12915.1</name>
    <name evidence="5" type="ORF">RvY_12915</name>
</gene>
<feature type="region of interest" description="Disordered" evidence="3">
    <location>
        <begin position="323"/>
        <end position="392"/>
    </location>
</feature>
<dbReference type="OrthoDB" id="1378at2759"/>
<dbReference type="PANTHER" id="PTHR10540">
    <property type="entry name" value="EUKARYOTIC TRANSLATION INITIATION FACTOR 3 SUBUNIT F-RELATED"/>
    <property type="match status" value="1"/>
</dbReference>
<dbReference type="EMBL" id="BDGG01000008">
    <property type="protein sequence ID" value="GAV02332.1"/>
    <property type="molecule type" value="Genomic_DNA"/>
</dbReference>
<keyword evidence="6" id="KW-1185">Reference proteome</keyword>
<dbReference type="PANTHER" id="PTHR10540:SF8">
    <property type="entry name" value="COP9 SIGNALOSOME COMPLEX SUBUNIT 6"/>
    <property type="match status" value="1"/>
</dbReference>
<dbReference type="AlphaFoldDB" id="A0A1D1VL33"/>
<sequence length="392" mass="43733">MTSLSFAQGSKRCPLSEADAAVLLASGTNNATTQVDVHPVVFLHIADHYHRNVAQHAGKLQVYGALLGRQDGSKTEICFAFEIKVDVIGKRLELDKTYWLMKEVQFKQIFPDLDYIGWYCVSDEYLTMNDLDLQNQFWEVSQNPFLLKTRPGKPDAFPADLFESIIEFVSGEPKVKFIPVEYNMVFEDSEQVGVNHIATKADTETAESATGENEYQISMRSMTSAVRMLQERLSVICQYVRAVEAGTLPPDNEILIELKRIIDLLESLDSDEQKEKYSVMRLQAIMTSSVGIYAQTVEGMIDFIRKNVVVIDRRGQQKMMRAMGGPGGFPHRGPGGFFSGQNKGLRRDGPKPSSSRSKGMKLFSFGKSDADTDSKSTGSSFGEHSKGDVHEP</sequence>
<evidence type="ECO:0000313" key="6">
    <source>
        <dbReference type="Proteomes" id="UP000186922"/>
    </source>
</evidence>
<dbReference type="GO" id="GO:0008237">
    <property type="term" value="F:metallopeptidase activity"/>
    <property type="evidence" value="ECO:0007669"/>
    <property type="project" value="InterPro"/>
</dbReference>
<comment type="caution">
    <text evidence="5">The sequence shown here is derived from an EMBL/GenBank/DDBJ whole genome shotgun (WGS) entry which is preliminary data.</text>
</comment>
<dbReference type="Pfam" id="PF01398">
    <property type="entry name" value="JAB"/>
    <property type="match status" value="1"/>
</dbReference>
<dbReference type="Pfam" id="PF13012">
    <property type="entry name" value="MitMem_reg"/>
    <property type="match status" value="1"/>
</dbReference>
<feature type="domain" description="JAB1/MPN/MOV34 metalloenzyme" evidence="4">
    <location>
        <begin position="34"/>
        <end position="167"/>
    </location>
</feature>
<name>A0A1D1VL33_RAMVA</name>